<feature type="transmembrane region" description="Helical" evidence="1">
    <location>
        <begin position="220"/>
        <end position="239"/>
    </location>
</feature>
<comment type="caution">
    <text evidence="2">The sequence shown here is derived from an EMBL/GenBank/DDBJ whole genome shotgun (WGS) entry which is preliminary data.</text>
</comment>
<proteinExistence type="predicted"/>
<feature type="transmembrane region" description="Helical" evidence="1">
    <location>
        <begin position="363"/>
        <end position="380"/>
    </location>
</feature>
<feature type="transmembrane region" description="Helical" evidence="1">
    <location>
        <begin position="415"/>
        <end position="435"/>
    </location>
</feature>
<accession>A0ABS4TB52</accession>
<dbReference type="RefSeq" id="WP_209636635.1">
    <property type="nucleotide sequence ID" value="NZ_JAGINW010000001.1"/>
</dbReference>
<organism evidence="2 3">
    <name type="scientific">Kibdelosporangium banguiense</name>
    <dbReference type="NCBI Taxonomy" id="1365924"/>
    <lineage>
        <taxon>Bacteria</taxon>
        <taxon>Bacillati</taxon>
        <taxon>Actinomycetota</taxon>
        <taxon>Actinomycetes</taxon>
        <taxon>Pseudonocardiales</taxon>
        <taxon>Pseudonocardiaceae</taxon>
        <taxon>Kibdelosporangium</taxon>
    </lineage>
</organism>
<reference evidence="2 3" key="1">
    <citation type="submission" date="2021-03" db="EMBL/GenBank/DDBJ databases">
        <title>Sequencing the genomes of 1000 actinobacteria strains.</title>
        <authorList>
            <person name="Klenk H.-P."/>
        </authorList>
    </citation>
    <scope>NUCLEOTIDE SEQUENCE [LARGE SCALE GENOMIC DNA]</scope>
    <source>
        <strain evidence="2 3">DSM 46670</strain>
    </source>
</reference>
<feature type="transmembrane region" description="Helical" evidence="1">
    <location>
        <begin position="181"/>
        <end position="208"/>
    </location>
</feature>
<name>A0ABS4TB52_9PSEU</name>
<evidence type="ECO:0000256" key="1">
    <source>
        <dbReference type="SAM" id="Phobius"/>
    </source>
</evidence>
<keyword evidence="1" id="KW-0812">Transmembrane</keyword>
<evidence type="ECO:0008006" key="4">
    <source>
        <dbReference type="Google" id="ProtNLM"/>
    </source>
</evidence>
<feature type="transmembrane region" description="Helical" evidence="1">
    <location>
        <begin position="132"/>
        <end position="154"/>
    </location>
</feature>
<dbReference type="Proteomes" id="UP001519332">
    <property type="component" value="Unassembled WGS sequence"/>
</dbReference>
<keyword evidence="3" id="KW-1185">Reference proteome</keyword>
<feature type="transmembrane region" description="Helical" evidence="1">
    <location>
        <begin position="22"/>
        <end position="45"/>
    </location>
</feature>
<evidence type="ECO:0000313" key="3">
    <source>
        <dbReference type="Proteomes" id="UP001519332"/>
    </source>
</evidence>
<keyword evidence="1" id="KW-1133">Transmembrane helix</keyword>
<feature type="transmembrane region" description="Helical" evidence="1">
    <location>
        <begin position="287"/>
        <end position="304"/>
    </location>
</feature>
<evidence type="ECO:0000313" key="2">
    <source>
        <dbReference type="EMBL" id="MBP2321647.1"/>
    </source>
</evidence>
<sequence>MLDVTERVAVTASPTVVSRKSVLIRLAIHVAWVIALAVAVVARVARFGFTAADQGFILAGSWRLLHGEIPHLDIVSARPLGSSVLHVIDFLIPAPLYISSVFLAMIELIVFTIACAALLTRTSPLQWGPLRTLLVAAASLVNLHLFTLMAWHTIDGLMLTAVGWWMLDAGLRSQNPWQRRIGLALLGFAVITKQSFALAVPIGFLILFLHPDARKQAKSWLRVLIDLLCLGSVPILYFGTVAAAGGLGEAILQLTSAKGAYGESLIWFWQNDFSVIFDQAQIDWRRAVLGVFGVSLLLGVLWLLRDRIGVAGVWLRILAAAGGVAITVYSLADTELSYPPTWAIKIAWIFAAAIVLDAVVHKYFPWRPLLLVVLAYSASLSWGYDYPALLGGTLVIATLEILLSAVPEVRIVPRVVTALAGVVALAAASFALVTAHDRSVTADQPHDKLTVDLGSVLPEMSGIRTSPITATYVRQIKDCVAKYPADNVAVLPHNSFVYPVMKLHNPFPLDWPLDAELVADAIPRTDAAIDNLNRDGHYLVIFQTLEIDALRKGVPVPASVPLDAEIAPTSSVAVRLIKDRLTGERITCGSFVGVWSR</sequence>
<feature type="transmembrane region" description="Helical" evidence="1">
    <location>
        <begin position="313"/>
        <end position="332"/>
    </location>
</feature>
<gene>
    <name evidence="2" type="ORF">JOF56_002032</name>
</gene>
<protein>
    <recommendedName>
        <fullName evidence="4">DUF2029 domain-containing protein</fullName>
    </recommendedName>
</protein>
<feature type="transmembrane region" description="Helical" evidence="1">
    <location>
        <begin position="96"/>
        <end position="120"/>
    </location>
</feature>
<dbReference type="EMBL" id="JAGINW010000001">
    <property type="protein sequence ID" value="MBP2321647.1"/>
    <property type="molecule type" value="Genomic_DNA"/>
</dbReference>
<keyword evidence="1" id="KW-0472">Membrane</keyword>
<feature type="transmembrane region" description="Helical" evidence="1">
    <location>
        <begin position="338"/>
        <end position="356"/>
    </location>
</feature>